<accession>A0A5C3LK09</accession>
<dbReference type="InterPro" id="IPR011011">
    <property type="entry name" value="Znf_FYVE_PHD"/>
</dbReference>
<evidence type="ECO:0000313" key="2">
    <source>
        <dbReference type="Proteomes" id="UP000308652"/>
    </source>
</evidence>
<evidence type="ECO:0000313" key="1">
    <source>
        <dbReference type="EMBL" id="TFK32236.1"/>
    </source>
</evidence>
<dbReference type="SUPFAM" id="SSF57903">
    <property type="entry name" value="FYVE/PHD zinc finger"/>
    <property type="match status" value="1"/>
</dbReference>
<name>A0A5C3LK09_9AGAR</name>
<gene>
    <name evidence="1" type="ORF">BDQ12DRAFT_671245</name>
</gene>
<proteinExistence type="predicted"/>
<dbReference type="AlphaFoldDB" id="A0A5C3LK09"/>
<dbReference type="Proteomes" id="UP000308652">
    <property type="component" value="Unassembled WGS sequence"/>
</dbReference>
<evidence type="ECO:0008006" key="3">
    <source>
        <dbReference type="Google" id="ProtNLM"/>
    </source>
</evidence>
<dbReference type="OrthoDB" id="3046222at2759"/>
<protein>
    <recommendedName>
        <fullName evidence="3">Zinc finger PHD-type domain-containing protein</fullName>
    </recommendedName>
</protein>
<dbReference type="EMBL" id="ML213681">
    <property type="protein sequence ID" value="TFK32236.1"/>
    <property type="molecule type" value="Genomic_DNA"/>
</dbReference>
<reference evidence="1 2" key="1">
    <citation type="journal article" date="2019" name="Nat. Ecol. Evol.">
        <title>Megaphylogeny resolves global patterns of mushroom evolution.</title>
        <authorList>
            <person name="Varga T."/>
            <person name="Krizsan K."/>
            <person name="Foldi C."/>
            <person name="Dima B."/>
            <person name="Sanchez-Garcia M."/>
            <person name="Sanchez-Ramirez S."/>
            <person name="Szollosi G.J."/>
            <person name="Szarkandi J.G."/>
            <person name="Papp V."/>
            <person name="Albert L."/>
            <person name="Andreopoulos W."/>
            <person name="Angelini C."/>
            <person name="Antonin V."/>
            <person name="Barry K.W."/>
            <person name="Bougher N.L."/>
            <person name="Buchanan P."/>
            <person name="Buyck B."/>
            <person name="Bense V."/>
            <person name="Catcheside P."/>
            <person name="Chovatia M."/>
            <person name="Cooper J."/>
            <person name="Damon W."/>
            <person name="Desjardin D."/>
            <person name="Finy P."/>
            <person name="Geml J."/>
            <person name="Haridas S."/>
            <person name="Hughes K."/>
            <person name="Justo A."/>
            <person name="Karasinski D."/>
            <person name="Kautmanova I."/>
            <person name="Kiss B."/>
            <person name="Kocsube S."/>
            <person name="Kotiranta H."/>
            <person name="LaButti K.M."/>
            <person name="Lechner B.E."/>
            <person name="Liimatainen K."/>
            <person name="Lipzen A."/>
            <person name="Lukacs Z."/>
            <person name="Mihaltcheva S."/>
            <person name="Morgado L.N."/>
            <person name="Niskanen T."/>
            <person name="Noordeloos M.E."/>
            <person name="Ohm R.A."/>
            <person name="Ortiz-Santana B."/>
            <person name="Ovrebo C."/>
            <person name="Racz N."/>
            <person name="Riley R."/>
            <person name="Savchenko A."/>
            <person name="Shiryaev A."/>
            <person name="Soop K."/>
            <person name="Spirin V."/>
            <person name="Szebenyi C."/>
            <person name="Tomsovsky M."/>
            <person name="Tulloss R.E."/>
            <person name="Uehling J."/>
            <person name="Grigoriev I.V."/>
            <person name="Vagvolgyi C."/>
            <person name="Papp T."/>
            <person name="Martin F.M."/>
            <person name="Miettinen O."/>
            <person name="Hibbett D.S."/>
            <person name="Nagy L.G."/>
        </authorList>
    </citation>
    <scope>NUCLEOTIDE SEQUENCE [LARGE SCALE GENOMIC DNA]</scope>
    <source>
        <strain evidence="1 2">CBS 166.37</strain>
    </source>
</reference>
<keyword evidence="2" id="KW-1185">Reference proteome</keyword>
<sequence>MTKIVIQLDNMDLLLMEITHFPVKSVLKHSGKSFQSKFLMNVMDFSGSQHGAHAEEYADLMISLIPGFCNLSEAAQKAECNRMISHNTTASEFQKLVHTLWSSFPQIKGWLDWWLKPTIASMAFPACSVIDAEVALEIPATSNPVEHQHSLLHHATRIDQDLFSGIESLHLHAEEMRNRYEAIKAGHFRAGKIQMPHHPKKQNWDENDGQAPDTALALKLKVQDAVDVVNSPAATLTPVALQSYKWDSPNSCFFDHSLELWFCAYLLWTDEERSKFQSLIAPKSFLSSIIHHFDRQIKKIISNDQLGMDRELGLAQSTTRHAIFSKWKLYREGQHGCAITWLHHAITDSEMTIDAQKYFQIHHIINRHCPNGHNIQDASDQPEPLLLKSIPNDLGVVQMKYGPSSPIILTQYFKHHIPRQNQGNDSGRTTALHLLPDVQCSSDRCHTMSSVYSISTSWPKVLHIKAISSGMEYKDFEVPIGNGRFIQYDLLGCILHEDGNHFTAQIQIGKKTFSYNDMLKNGQLSEGNTKRPIENADPGSFYYVYHRSCNESMSERHQEDICADYMHPCFTEICPIIDDSDEEKSINSIHITSMEDSAVKISKYYSSSTASEPDLEPKSVEDLDKKATISVLKSDKPAVPAMNLNGLTIACDVCGLFSHQKCMGSIGALPEHYDDYYSGAWCCPICLDTVWNDKFIGQFLLLQPRENAKYYSGRIISHNGTEVTLEWHCDNIYSKKDDPNCHLFSLTADECVAAWKHDSFMLKKVRIGTIGWPLQLTDNAASEHGYLNPTLQAALVDAAPIILSIVTRQHQHPIMDLFDHELSKMCGGSKMRQIFSICSRFKVFILQGDEHCWSQS</sequence>
<organism evidence="1 2">
    <name type="scientific">Crucibulum laeve</name>
    <dbReference type="NCBI Taxonomy" id="68775"/>
    <lineage>
        <taxon>Eukaryota</taxon>
        <taxon>Fungi</taxon>
        <taxon>Dikarya</taxon>
        <taxon>Basidiomycota</taxon>
        <taxon>Agaricomycotina</taxon>
        <taxon>Agaricomycetes</taxon>
        <taxon>Agaricomycetidae</taxon>
        <taxon>Agaricales</taxon>
        <taxon>Agaricineae</taxon>
        <taxon>Nidulariaceae</taxon>
        <taxon>Crucibulum</taxon>
    </lineage>
</organism>
<dbReference type="STRING" id="68775.A0A5C3LK09"/>